<protein>
    <recommendedName>
        <fullName evidence="8">Voldacs domain-containing protein</fullName>
    </recommendedName>
</protein>
<evidence type="ECO:0000313" key="7">
    <source>
        <dbReference type="Proteomes" id="UP000019103"/>
    </source>
</evidence>
<proteinExistence type="predicted"/>
<evidence type="ECO:0000256" key="1">
    <source>
        <dbReference type="ARBA" id="ARBA00004123"/>
    </source>
</evidence>
<dbReference type="PANTHER" id="PTHR21399:SF0">
    <property type="entry name" value="METHYLOSOME SUBUNIT PICLN"/>
    <property type="match status" value="1"/>
</dbReference>
<dbReference type="EMBL" id="KI927383">
    <property type="protein sequence ID" value="ETW54516.1"/>
    <property type="molecule type" value="Genomic_DNA"/>
</dbReference>
<dbReference type="Gene3D" id="2.30.29.30">
    <property type="entry name" value="Pleckstrin-homology domain (PH domain)/Phosphotyrosine-binding domain (PTB)"/>
    <property type="match status" value="1"/>
</dbReference>
<dbReference type="InterPro" id="IPR039924">
    <property type="entry name" value="ICln/Lot5/Saf5"/>
</dbReference>
<dbReference type="GO" id="GO:0005681">
    <property type="term" value="C:spliceosomal complex"/>
    <property type="evidence" value="ECO:0007669"/>
    <property type="project" value="TreeGrafter"/>
</dbReference>
<dbReference type="OrthoDB" id="19714at2759"/>
<dbReference type="InterPro" id="IPR011993">
    <property type="entry name" value="PH-like_dom_sf"/>
</dbReference>
<keyword evidence="4" id="KW-0539">Nucleus</keyword>
<feature type="region of interest" description="Disordered" evidence="5">
    <location>
        <begin position="162"/>
        <end position="248"/>
    </location>
</feature>
<dbReference type="GO" id="GO:0005829">
    <property type="term" value="C:cytosol"/>
    <property type="evidence" value="ECO:0007669"/>
    <property type="project" value="TreeGrafter"/>
</dbReference>
<dbReference type="OMA" id="KLYIMEK"/>
<feature type="compositionally biased region" description="Acidic residues" evidence="5">
    <location>
        <begin position="165"/>
        <end position="180"/>
    </location>
</feature>
<organism evidence="6 7">
    <name type="scientific">Plasmodium falciparum (isolate Palo Alto / Uganda)</name>
    <dbReference type="NCBI Taxonomy" id="57270"/>
    <lineage>
        <taxon>Eukaryota</taxon>
        <taxon>Sar</taxon>
        <taxon>Alveolata</taxon>
        <taxon>Apicomplexa</taxon>
        <taxon>Aconoidasida</taxon>
        <taxon>Haemosporida</taxon>
        <taxon>Plasmodiidae</taxon>
        <taxon>Plasmodium</taxon>
        <taxon>Plasmodium (Laverania)</taxon>
    </lineage>
</organism>
<reference evidence="6 7" key="2">
    <citation type="submission" date="2013-02" db="EMBL/GenBank/DDBJ databases">
        <title>The Genome Sequence of Plasmodium falciparum Palo Alto/Uganda.</title>
        <authorList>
            <consortium name="The Broad Institute Genome Sequencing Platform"/>
            <consortium name="The Broad Institute Genome Sequencing Center for Infectious Disease"/>
            <person name="Neafsey D."/>
            <person name="Cheeseman I."/>
            <person name="Volkman S."/>
            <person name="Adams J."/>
            <person name="Walker B."/>
            <person name="Young S.K."/>
            <person name="Zeng Q."/>
            <person name="Gargeya S."/>
            <person name="Fitzgerald M."/>
            <person name="Haas B."/>
            <person name="Abouelleil A."/>
            <person name="Alvarado L."/>
            <person name="Arachchi H.M."/>
            <person name="Berlin A.M."/>
            <person name="Chapman S.B."/>
            <person name="Dewar J."/>
            <person name="Goldberg J."/>
            <person name="Griggs A."/>
            <person name="Gujja S."/>
            <person name="Hansen M."/>
            <person name="Howarth C."/>
            <person name="Imamovic A."/>
            <person name="Larimer J."/>
            <person name="McCowan C."/>
            <person name="Murphy C."/>
            <person name="Neiman D."/>
            <person name="Pearson M."/>
            <person name="Priest M."/>
            <person name="Roberts A."/>
            <person name="Saif S."/>
            <person name="Shea T."/>
            <person name="Sisk P."/>
            <person name="Sykes S."/>
            <person name="Wortman J."/>
            <person name="Nusbaum C."/>
            <person name="Birren B."/>
        </authorList>
    </citation>
    <scope>NUCLEOTIDE SEQUENCE [LARGE SCALE GENOMIC DNA]</scope>
    <source>
        <strain evidence="6 7">Palo Alto/Uganda</strain>
    </source>
</reference>
<evidence type="ECO:0000256" key="4">
    <source>
        <dbReference type="ARBA" id="ARBA00023242"/>
    </source>
</evidence>
<keyword evidence="3" id="KW-0963">Cytoplasm</keyword>
<dbReference type="AlphaFoldDB" id="W4IYV2"/>
<dbReference type="GO" id="GO:0000387">
    <property type="term" value="P:spliceosomal snRNP assembly"/>
    <property type="evidence" value="ECO:0007669"/>
    <property type="project" value="TreeGrafter"/>
</dbReference>
<sequence>MISIKNKKKHKPIAMPISLNSFKEEELISLEKGDFERVLYKGSDIEFIYNKLNLGEGKLYILEKRLLWINENANKKNVTNFKELCTNNIYLNHYEKNRKFYLHLLNEVNNISIDSSNIALHAITSDKKICDNSCVYIQLNTDISDHLENWKNDEPVQRIIKSEQTNDDEENSDTDNDLPYDEISTPEILLVSKNSTDNDLIFRNMSNMDNSNNEDEEMDEEEDEQEEEEEEVEGDVVEDEENEDEENK</sequence>
<name>W4IYV2_PLAFP</name>
<evidence type="ECO:0000256" key="3">
    <source>
        <dbReference type="ARBA" id="ARBA00022490"/>
    </source>
</evidence>
<accession>W4IYV2</accession>
<dbReference type="Pfam" id="PF03517">
    <property type="entry name" value="Voldacs"/>
    <property type="match status" value="1"/>
</dbReference>
<reference evidence="6 7" key="1">
    <citation type="submission" date="2013-02" db="EMBL/GenBank/DDBJ databases">
        <title>The Genome Annotation of Plasmodium falciparum Palo Alto/Uganda.</title>
        <authorList>
            <consortium name="The Broad Institute Genome Sequencing Platform"/>
            <consortium name="The Broad Institute Genome Sequencing Center for Infectious Disease"/>
            <person name="Neafsey D."/>
            <person name="Hoffman S."/>
            <person name="Volkman S."/>
            <person name="Rosenthal P."/>
            <person name="Walker B."/>
            <person name="Young S.K."/>
            <person name="Zeng Q."/>
            <person name="Gargeya S."/>
            <person name="Fitzgerald M."/>
            <person name="Haas B."/>
            <person name="Abouelleil A."/>
            <person name="Allen A.W."/>
            <person name="Alvarado L."/>
            <person name="Arachchi H.M."/>
            <person name="Berlin A.M."/>
            <person name="Chapman S.B."/>
            <person name="Gainer-Dewar J."/>
            <person name="Goldberg J."/>
            <person name="Griggs A."/>
            <person name="Gujja S."/>
            <person name="Hansen M."/>
            <person name="Howarth C."/>
            <person name="Imamovic A."/>
            <person name="Ireland A."/>
            <person name="Larimer J."/>
            <person name="McCowan C."/>
            <person name="Murphy C."/>
            <person name="Pearson M."/>
            <person name="Poon T.W."/>
            <person name="Priest M."/>
            <person name="Roberts A."/>
            <person name="Saif S."/>
            <person name="Shea T."/>
            <person name="Sisk P."/>
            <person name="Sykes S."/>
            <person name="Wortman J."/>
            <person name="Nusbaum C."/>
            <person name="Birren B."/>
        </authorList>
    </citation>
    <scope>NUCLEOTIDE SEQUENCE [LARGE SCALE GENOMIC DNA]</scope>
    <source>
        <strain evidence="6 7">Palo Alto/Uganda</strain>
    </source>
</reference>
<evidence type="ECO:0008006" key="8">
    <source>
        <dbReference type="Google" id="ProtNLM"/>
    </source>
</evidence>
<comment type="subcellular location">
    <subcellularLocation>
        <location evidence="2">Cytoplasm</location>
    </subcellularLocation>
    <subcellularLocation>
        <location evidence="1">Nucleus</location>
    </subcellularLocation>
</comment>
<gene>
    <name evidence="6" type="ORF">PFUGPA_03124</name>
</gene>
<evidence type="ECO:0000256" key="5">
    <source>
        <dbReference type="SAM" id="MobiDB-lite"/>
    </source>
</evidence>
<dbReference type="PANTHER" id="PTHR21399">
    <property type="entry name" value="CHLORIDE CONDUCTANCE REGULATORY PROTEIN ICLN"/>
    <property type="match status" value="1"/>
</dbReference>
<evidence type="ECO:0000313" key="6">
    <source>
        <dbReference type="EMBL" id="ETW54516.1"/>
    </source>
</evidence>
<feature type="compositionally biased region" description="Acidic residues" evidence="5">
    <location>
        <begin position="212"/>
        <end position="248"/>
    </location>
</feature>
<dbReference type="GO" id="GO:0034715">
    <property type="term" value="C:pICln-Sm protein complex"/>
    <property type="evidence" value="ECO:0007669"/>
    <property type="project" value="TreeGrafter"/>
</dbReference>
<dbReference type="Proteomes" id="UP000019103">
    <property type="component" value="Unassembled WGS sequence"/>
</dbReference>
<evidence type="ECO:0000256" key="2">
    <source>
        <dbReference type="ARBA" id="ARBA00004496"/>
    </source>
</evidence>
<dbReference type="GO" id="GO:0045292">
    <property type="term" value="P:mRNA cis splicing, via spliceosome"/>
    <property type="evidence" value="ECO:0007669"/>
    <property type="project" value="TreeGrafter"/>
</dbReference>